<evidence type="ECO:0000313" key="3">
    <source>
        <dbReference type="Proteomes" id="UP000524246"/>
    </source>
</evidence>
<dbReference type="AlphaFoldDB" id="A0A7X9FU99"/>
<dbReference type="SUPFAM" id="SSF48452">
    <property type="entry name" value="TPR-like"/>
    <property type="match status" value="1"/>
</dbReference>
<sequence length="535" mass="60583">MADSETKRLTDEVDLLIKKGLYSQAEEILEELIKRSQEDPRLWERYANLALRQRGARASIERWEEGMKRFPEELVFAVNYASALIDMSRYDEAENLLKDLREGSSGSDDEWLIFHLLATSQMRQRTYKETLPLWQEAYNKFPDKFPLRLGYGHALLEADCNEAAKRIYEKMIEEGIEHVGLYEGYAKSLLRTEPSHGDRVVKLLDEVSHLAQDSYTKINAEANALELRKNKESLTAIIRGYQKLCERNGFVDFMPYIERSVQKRVASSSPLADIHDYSWSDAGVDALYSTIKGAIDNNQPFSLVRVGDGERLVLSQSNKNLLGATATANSVPRALGEKEETAVLKMLHAALLNADVLGLPSEKLLITSEAWREVLRNLPKELDPLLFEKIIVTDPQCHQHLYWSGRLKRLLMGLDFCGYISTHDLDEEIKKCGIHRIDKYIVPGEEMYKINLKEDPHYPTYFREIVSSIRVPYAGALFLVGAGVLGKIYCDVIKEKGGCAIDIGVVMDWMAGVFHTRGTTLKQANRGFLPSGASA</sequence>
<dbReference type="Pfam" id="PF13429">
    <property type="entry name" value="TPR_15"/>
    <property type="match status" value="1"/>
</dbReference>
<proteinExistence type="predicted"/>
<dbReference type="InterPro" id="IPR055171">
    <property type="entry name" value="GT-D-like"/>
</dbReference>
<dbReference type="GO" id="GO:0006396">
    <property type="term" value="P:RNA processing"/>
    <property type="evidence" value="ECO:0007669"/>
    <property type="project" value="InterPro"/>
</dbReference>
<organism evidence="2 3">
    <name type="scientific">SAR324 cluster bacterium</name>
    <dbReference type="NCBI Taxonomy" id="2024889"/>
    <lineage>
        <taxon>Bacteria</taxon>
        <taxon>Deltaproteobacteria</taxon>
        <taxon>SAR324 cluster</taxon>
    </lineage>
</organism>
<evidence type="ECO:0000313" key="2">
    <source>
        <dbReference type="EMBL" id="NMC64457.1"/>
    </source>
</evidence>
<gene>
    <name evidence="2" type="ORF">GYA55_14930</name>
</gene>
<protein>
    <submittedName>
        <fullName evidence="2">Tetratricopeptide repeat protein</fullName>
    </submittedName>
</protein>
<dbReference type="EMBL" id="JAAZON010000678">
    <property type="protein sequence ID" value="NMC64457.1"/>
    <property type="molecule type" value="Genomic_DNA"/>
</dbReference>
<evidence type="ECO:0000259" key="1">
    <source>
        <dbReference type="Pfam" id="PF22882"/>
    </source>
</evidence>
<accession>A0A7X9FU99</accession>
<dbReference type="SMART" id="SM00386">
    <property type="entry name" value="HAT"/>
    <property type="match status" value="2"/>
</dbReference>
<name>A0A7X9FU99_9DELT</name>
<feature type="domain" description="GT-D fold-like" evidence="1">
    <location>
        <begin position="285"/>
        <end position="412"/>
    </location>
</feature>
<comment type="caution">
    <text evidence="2">The sequence shown here is derived from an EMBL/GenBank/DDBJ whole genome shotgun (WGS) entry which is preliminary data.</text>
</comment>
<dbReference type="Gene3D" id="1.25.40.10">
    <property type="entry name" value="Tetratricopeptide repeat domain"/>
    <property type="match status" value="1"/>
</dbReference>
<dbReference type="InterPro" id="IPR011990">
    <property type="entry name" value="TPR-like_helical_dom_sf"/>
</dbReference>
<dbReference type="Proteomes" id="UP000524246">
    <property type="component" value="Unassembled WGS sequence"/>
</dbReference>
<dbReference type="InterPro" id="IPR003107">
    <property type="entry name" value="HAT"/>
</dbReference>
<dbReference type="Pfam" id="PF22882">
    <property type="entry name" value="GT-D-like"/>
    <property type="match status" value="1"/>
</dbReference>
<reference evidence="2 3" key="1">
    <citation type="journal article" date="2020" name="Biotechnol. Biofuels">
        <title>New insights from the biogas microbiome by comprehensive genome-resolved metagenomics of nearly 1600 species originating from multiple anaerobic digesters.</title>
        <authorList>
            <person name="Campanaro S."/>
            <person name="Treu L."/>
            <person name="Rodriguez-R L.M."/>
            <person name="Kovalovszki A."/>
            <person name="Ziels R.M."/>
            <person name="Maus I."/>
            <person name="Zhu X."/>
            <person name="Kougias P.G."/>
            <person name="Basile A."/>
            <person name="Luo G."/>
            <person name="Schluter A."/>
            <person name="Konstantinidis K.T."/>
            <person name="Angelidaki I."/>
        </authorList>
    </citation>
    <scope>NUCLEOTIDE SEQUENCE [LARGE SCALE GENOMIC DNA]</scope>
    <source>
        <strain evidence="2">AS27yjCOA_65</strain>
    </source>
</reference>